<gene>
    <name evidence="1" type="ORF">KUTeg_004318</name>
</gene>
<organism evidence="1 2">
    <name type="scientific">Tegillarca granosa</name>
    <name type="common">Malaysian cockle</name>
    <name type="synonym">Anadara granosa</name>
    <dbReference type="NCBI Taxonomy" id="220873"/>
    <lineage>
        <taxon>Eukaryota</taxon>
        <taxon>Metazoa</taxon>
        <taxon>Spiralia</taxon>
        <taxon>Lophotrochozoa</taxon>
        <taxon>Mollusca</taxon>
        <taxon>Bivalvia</taxon>
        <taxon>Autobranchia</taxon>
        <taxon>Pteriomorphia</taxon>
        <taxon>Arcoida</taxon>
        <taxon>Arcoidea</taxon>
        <taxon>Arcidae</taxon>
        <taxon>Tegillarca</taxon>
    </lineage>
</organism>
<evidence type="ECO:0000313" key="1">
    <source>
        <dbReference type="EMBL" id="KAJ8319227.1"/>
    </source>
</evidence>
<keyword evidence="2" id="KW-1185">Reference proteome</keyword>
<evidence type="ECO:0000313" key="2">
    <source>
        <dbReference type="Proteomes" id="UP001217089"/>
    </source>
</evidence>
<protein>
    <submittedName>
        <fullName evidence="1">Uncharacterized protein</fullName>
    </submittedName>
</protein>
<reference evidence="1 2" key="1">
    <citation type="submission" date="2022-12" db="EMBL/GenBank/DDBJ databases">
        <title>Chromosome-level genome of Tegillarca granosa.</title>
        <authorList>
            <person name="Kim J."/>
        </authorList>
    </citation>
    <scope>NUCLEOTIDE SEQUENCE [LARGE SCALE GENOMIC DNA]</scope>
    <source>
        <strain evidence="1">Teg-2019</strain>
        <tissue evidence="1">Adductor muscle</tissue>
    </source>
</reference>
<comment type="caution">
    <text evidence="1">The sequence shown here is derived from an EMBL/GenBank/DDBJ whole genome shotgun (WGS) entry which is preliminary data.</text>
</comment>
<sequence>MGSKQHLQANASWPWETTVDGKPVGSFEVFNQGQTLRFTIAWSDKAQEIHDNTTNSGIRNAHNEFLNNNQLSNHIMSNYDSGKW</sequence>
<name>A0ABQ9FTB4_TEGGR</name>
<dbReference type="EMBL" id="JARBDR010000214">
    <property type="protein sequence ID" value="KAJ8319227.1"/>
    <property type="molecule type" value="Genomic_DNA"/>
</dbReference>
<accession>A0ABQ9FTB4</accession>
<dbReference type="Proteomes" id="UP001217089">
    <property type="component" value="Unassembled WGS sequence"/>
</dbReference>
<proteinExistence type="predicted"/>